<keyword evidence="1" id="KW-1133">Transmembrane helix</keyword>
<keyword evidence="1" id="KW-0472">Membrane</keyword>
<keyword evidence="1" id="KW-0812">Transmembrane</keyword>
<dbReference type="RefSeq" id="WP_048938275.1">
    <property type="nucleotide sequence ID" value="NZ_CP020925.1"/>
</dbReference>
<proteinExistence type="predicted"/>
<evidence type="ECO:0000313" key="3">
    <source>
        <dbReference type="Proteomes" id="UP000037029"/>
    </source>
</evidence>
<feature type="transmembrane region" description="Helical" evidence="1">
    <location>
        <begin position="7"/>
        <end position="30"/>
    </location>
</feature>
<protein>
    <submittedName>
        <fullName evidence="2">Uncharacterized protein</fullName>
    </submittedName>
</protein>
<gene>
    <name evidence="2" type="ORF">BV87_08995</name>
</gene>
<reference evidence="2 3" key="1">
    <citation type="submission" date="2017-04" db="EMBL/GenBank/DDBJ databases">
        <title>Characterization, genome and methylation analysis of a phthalic acid esters degrading strain Sphingobium yanoikuyae SHJ.</title>
        <authorList>
            <person name="Feng L."/>
        </authorList>
    </citation>
    <scope>NUCLEOTIDE SEQUENCE [LARGE SCALE GENOMIC DNA]</scope>
    <source>
        <strain evidence="2 3">SHJ</strain>
    </source>
</reference>
<feature type="transmembrane region" description="Helical" evidence="1">
    <location>
        <begin position="42"/>
        <end position="61"/>
    </location>
</feature>
<evidence type="ECO:0000256" key="1">
    <source>
        <dbReference type="SAM" id="Phobius"/>
    </source>
</evidence>
<dbReference type="AlphaFoldDB" id="A0A0J9CYN5"/>
<organism evidence="2 3">
    <name type="scientific">Sphingobium yanoikuyae</name>
    <name type="common">Sphingomonas yanoikuyae</name>
    <dbReference type="NCBI Taxonomy" id="13690"/>
    <lineage>
        <taxon>Bacteria</taxon>
        <taxon>Pseudomonadati</taxon>
        <taxon>Pseudomonadota</taxon>
        <taxon>Alphaproteobacteria</taxon>
        <taxon>Sphingomonadales</taxon>
        <taxon>Sphingomonadaceae</taxon>
        <taxon>Sphingobium</taxon>
    </lineage>
</organism>
<dbReference type="Proteomes" id="UP000037029">
    <property type="component" value="Chromosome"/>
</dbReference>
<evidence type="ECO:0000313" key="2">
    <source>
        <dbReference type="EMBL" id="ATP18515.1"/>
    </source>
</evidence>
<sequence>MTMRIGIVLASLALCGALFWSGTVLVALMMEWLVAHPWVAKAMAALPMLVLPLMAVTIVHWRRDAADAG</sequence>
<name>A0A0J9CYN5_SPHYA</name>
<dbReference type="EMBL" id="CP020925">
    <property type="protein sequence ID" value="ATP18515.1"/>
    <property type="molecule type" value="Genomic_DNA"/>
</dbReference>
<accession>A0A0J9CYN5</accession>